<comment type="pathway">
    <text evidence="1">Cofactor biosynthesis; tetrahydrofolate biosynthesis; 2-amino-4-hydroxy-6-hydroxymethyl-7,8-dihydropteridine diphosphate from 7,8-dihydroneopterin triphosphate: step 4/4.</text>
</comment>
<keyword evidence="7 14" id="KW-0418">Kinase</keyword>
<evidence type="ECO:0000256" key="8">
    <source>
        <dbReference type="ARBA" id="ARBA00022840"/>
    </source>
</evidence>
<comment type="similarity">
    <text evidence="2">Belongs to the HPPK family.</text>
</comment>
<dbReference type="NCBIfam" id="TIGR01498">
    <property type="entry name" value="folK"/>
    <property type="match status" value="1"/>
</dbReference>
<evidence type="ECO:0000256" key="6">
    <source>
        <dbReference type="ARBA" id="ARBA00022741"/>
    </source>
</evidence>
<dbReference type="EC" id="2.7.6.3" evidence="3"/>
<sequence length="168" mass="18580">MIQIAYIGLGGNLGDPKAAMGQALRTMDSDARSAIGKVSSIYRTPPWGKTDQPDFLNAAAEIRTTRSPRELLELCLATEKTLKRVRAERWGPRTIDIDILKYGSDTINEEGLEIPHPRMLDRPFVLLPLAEIAPNIDLSGENASTRAARADQTGIEKQPDDAAWWRKA</sequence>
<dbReference type="SUPFAM" id="SSF55083">
    <property type="entry name" value="6-hydroxymethyl-7,8-dihydropterin pyrophosphokinase, HPPK"/>
    <property type="match status" value="1"/>
</dbReference>
<dbReference type="PANTHER" id="PTHR43071:SF1">
    <property type="entry name" value="2-AMINO-4-HYDROXY-6-HYDROXYMETHYLDIHYDROPTERIDINE PYROPHOSPHOKINASE"/>
    <property type="match status" value="1"/>
</dbReference>
<dbReference type="Proteomes" id="UP000262379">
    <property type="component" value="Unassembled WGS sequence"/>
</dbReference>
<dbReference type="GO" id="GO:0046654">
    <property type="term" value="P:tetrahydrofolate biosynthetic process"/>
    <property type="evidence" value="ECO:0007669"/>
    <property type="project" value="UniProtKB-UniPathway"/>
</dbReference>
<dbReference type="GO" id="GO:0016301">
    <property type="term" value="F:kinase activity"/>
    <property type="evidence" value="ECO:0007669"/>
    <property type="project" value="UniProtKB-KW"/>
</dbReference>
<evidence type="ECO:0000256" key="10">
    <source>
        <dbReference type="ARBA" id="ARBA00029409"/>
    </source>
</evidence>
<evidence type="ECO:0000313" key="15">
    <source>
        <dbReference type="Proteomes" id="UP000262379"/>
    </source>
</evidence>
<dbReference type="GO" id="GO:0046656">
    <property type="term" value="P:folic acid biosynthetic process"/>
    <property type="evidence" value="ECO:0007669"/>
    <property type="project" value="UniProtKB-KW"/>
</dbReference>
<feature type="domain" description="7,8-dihydro-6-hydroxymethylpterin-pyrophosphokinase" evidence="13">
    <location>
        <begin position="89"/>
        <end position="100"/>
    </location>
</feature>
<dbReference type="AlphaFoldDB" id="A0A371XBQ9"/>
<reference evidence="15" key="1">
    <citation type="submission" date="2018-08" db="EMBL/GenBank/DDBJ databases">
        <authorList>
            <person name="Im W.T."/>
        </authorList>
    </citation>
    <scope>NUCLEOTIDE SEQUENCE [LARGE SCALE GENOMIC DNA]</scope>
    <source>
        <strain evidence="15">LA-28</strain>
    </source>
</reference>
<evidence type="ECO:0000256" key="7">
    <source>
        <dbReference type="ARBA" id="ARBA00022777"/>
    </source>
</evidence>
<dbReference type="RefSeq" id="WP_116624808.1">
    <property type="nucleotide sequence ID" value="NZ_QURN01000012.1"/>
</dbReference>
<dbReference type="PROSITE" id="PS00794">
    <property type="entry name" value="HPPK"/>
    <property type="match status" value="1"/>
</dbReference>
<accession>A0A371XBQ9</accession>
<organism evidence="14 15">
    <name type="scientific">Mesorhizobium denitrificans</name>
    <dbReference type="NCBI Taxonomy" id="2294114"/>
    <lineage>
        <taxon>Bacteria</taxon>
        <taxon>Pseudomonadati</taxon>
        <taxon>Pseudomonadota</taxon>
        <taxon>Alphaproteobacteria</taxon>
        <taxon>Hyphomicrobiales</taxon>
        <taxon>Phyllobacteriaceae</taxon>
        <taxon>Mesorhizobium</taxon>
    </lineage>
</organism>
<keyword evidence="15" id="KW-1185">Reference proteome</keyword>
<proteinExistence type="inferred from homology"/>
<evidence type="ECO:0000256" key="12">
    <source>
        <dbReference type="ARBA" id="ARBA00033413"/>
    </source>
</evidence>
<dbReference type="EMBL" id="QURN01000012">
    <property type="protein sequence ID" value="RFC66631.1"/>
    <property type="molecule type" value="Genomic_DNA"/>
</dbReference>
<name>A0A371XBQ9_9HYPH</name>
<dbReference type="CDD" id="cd00483">
    <property type="entry name" value="HPPK"/>
    <property type="match status" value="1"/>
</dbReference>
<evidence type="ECO:0000256" key="1">
    <source>
        <dbReference type="ARBA" id="ARBA00005051"/>
    </source>
</evidence>
<evidence type="ECO:0000256" key="4">
    <source>
        <dbReference type="ARBA" id="ARBA00016218"/>
    </source>
</evidence>
<evidence type="ECO:0000313" key="14">
    <source>
        <dbReference type="EMBL" id="RFC66631.1"/>
    </source>
</evidence>
<evidence type="ECO:0000256" key="3">
    <source>
        <dbReference type="ARBA" id="ARBA00013253"/>
    </source>
</evidence>
<evidence type="ECO:0000256" key="11">
    <source>
        <dbReference type="ARBA" id="ARBA00029766"/>
    </source>
</evidence>
<evidence type="ECO:0000256" key="2">
    <source>
        <dbReference type="ARBA" id="ARBA00005810"/>
    </source>
</evidence>
<comment type="caution">
    <text evidence="14">The sequence shown here is derived from an EMBL/GenBank/DDBJ whole genome shotgun (WGS) entry which is preliminary data.</text>
</comment>
<dbReference type="Gene3D" id="3.30.70.560">
    <property type="entry name" value="7,8-Dihydro-6-hydroxymethylpterin-pyrophosphokinase HPPK"/>
    <property type="match status" value="1"/>
</dbReference>
<evidence type="ECO:0000256" key="9">
    <source>
        <dbReference type="ARBA" id="ARBA00022909"/>
    </source>
</evidence>
<keyword evidence="9" id="KW-0289">Folate biosynthesis</keyword>
<evidence type="ECO:0000259" key="13">
    <source>
        <dbReference type="PROSITE" id="PS00794"/>
    </source>
</evidence>
<dbReference type="UniPathway" id="UPA00077">
    <property type="reaction ID" value="UER00155"/>
</dbReference>
<dbReference type="PANTHER" id="PTHR43071">
    <property type="entry name" value="2-AMINO-4-HYDROXY-6-HYDROXYMETHYLDIHYDROPTERIDINE PYROPHOSPHOKINASE"/>
    <property type="match status" value="1"/>
</dbReference>
<keyword evidence="5 14" id="KW-0808">Transferase</keyword>
<keyword evidence="6" id="KW-0547">Nucleotide-binding</keyword>
<dbReference type="InterPro" id="IPR000550">
    <property type="entry name" value="Hppk"/>
</dbReference>
<comment type="function">
    <text evidence="10">Catalyzes the transfer of pyrophosphate from adenosine triphosphate (ATP) to 6-hydroxymethyl-7,8-dihydropterin, an enzymatic step in folate biosynthesis pathway.</text>
</comment>
<keyword evidence="8" id="KW-0067">ATP-binding</keyword>
<gene>
    <name evidence="14" type="primary">folK</name>
    <name evidence="14" type="ORF">DY251_15415</name>
</gene>
<evidence type="ECO:0000256" key="5">
    <source>
        <dbReference type="ARBA" id="ARBA00022679"/>
    </source>
</evidence>
<dbReference type="Pfam" id="PF01288">
    <property type="entry name" value="HPPK"/>
    <property type="match status" value="1"/>
</dbReference>
<dbReference type="InterPro" id="IPR035907">
    <property type="entry name" value="Hppk_sf"/>
</dbReference>
<dbReference type="GO" id="GO:0003848">
    <property type="term" value="F:2-amino-4-hydroxy-6-hydroxymethyldihydropteridine diphosphokinase activity"/>
    <property type="evidence" value="ECO:0007669"/>
    <property type="project" value="UniProtKB-EC"/>
</dbReference>
<dbReference type="GO" id="GO:0005524">
    <property type="term" value="F:ATP binding"/>
    <property type="evidence" value="ECO:0007669"/>
    <property type="project" value="UniProtKB-KW"/>
</dbReference>
<protein>
    <recommendedName>
        <fullName evidence="4">2-amino-4-hydroxy-6-hydroxymethyldihydropteridine pyrophosphokinase</fullName>
        <ecNumber evidence="3">2.7.6.3</ecNumber>
    </recommendedName>
    <alternativeName>
        <fullName evidence="11">6-hydroxymethyl-7,8-dihydropterin pyrophosphokinase</fullName>
    </alternativeName>
    <alternativeName>
        <fullName evidence="12">7,8-dihydro-6-hydroxymethylpterin-pyrophosphokinase</fullName>
    </alternativeName>
</protein>